<accession>A0ABS9P7K8</accession>
<keyword evidence="3" id="KW-1185">Reference proteome</keyword>
<name>A0ABS9P7K8_9GAMM</name>
<reference evidence="2 3" key="1">
    <citation type="submission" date="2020-05" db="EMBL/GenBank/DDBJ databases">
        <title>Comparative genomic analysis of denitrifying bacteria from Halomonas genus.</title>
        <authorList>
            <person name="Wang L."/>
            <person name="Shao Z."/>
        </authorList>
    </citation>
    <scope>NUCLEOTIDE SEQUENCE [LARGE SCALE GENOMIC DNA]</scope>
    <source>
        <strain evidence="2 3">A4</strain>
    </source>
</reference>
<comment type="caution">
    <text evidence="2">The sequence shown here is derived from an EMBL/GenBank/DDBJ whole genome shotgun (WGS) entry which is preliminary data.</text>
</comment>
<evidence type="ECO:0000313" key="3">
    <source>
        <dbReference type="Proteomes" id="UP000814385"/>
    </source>
</evidence>
<protein>
    <submittedName>
        <fullName evidence="2">Uncharacterized protein</fullName>
    </submittedName>
</protein>
<sequence>MTTAQRLTITALAGAGVMAAAMTVRAIAGLEPFIAHGLTSPVFFGACAALIAWVITRSRE</sequence>
<keyword evidence="1" id="KW-1133">Transmembrane helix</keyword>
<keyword evidence="1" id="KW-0812">Transmembrane</keyword>
<evidence type="ECO:0000256" key="1">
    <source>
        <dbReference type="SAM" id="Phobius"/>
    </source>
</evidence>
<evidence type="ECO:0000313" key="2">
    <source>
        <dbReference type="EMBL" id="MCG6657596.1"/>
    </source>
</evidence>
<dbReference type="EMBL" id="JABFUC010000005">
    <property type="protein sequence ID" value="MCG6657596.1"/>
    <property type="molecule type" value="Genomic_DNA"/>
</dbReference>
<dbReference type="RefSeq" id="WP_238976742.1">
    <property type="nucleotide sequence ID" value="NZ_JABFUC010000005.1"/>
</dbReference>
<feature type="transmembrane region" description="Helical" evidence="1">
    <location>
        <begin position="7"/>
        <end position="27"/>
    </location>
</feature>
<gene>
    <name evidence="2" type="ORF">HOP52_07445</name>
</gene>
<dbReference type="Proteomes" id="UP000814385">
    <property type="component" value="Unassembled WGS sequence"/>
</dbReference>
<organism evidence="2 3">
    <name type="scientific">Billgrantia campisalis</name>
    <dbReference type="NCBI Taxonomy" id="74661"/>
    <lineage>
        <taxon>Bacteria</taxon>
        <taxon>Pseudomonadati</taxon>
        <taxon>Pseudomonadota</taxon>
        <taxon>Gammaproteobacteria</taxon>
        <taxon>Oceanospirillales</taxon>
        <taxon>Halomonadaceae</taxon>
        <taxon>Billgrantia</taxon>
    </lineage>
</organism>
<feature type="transmembrane region" description="Helical" evidence="1">
    <location>
        <begin position="33"/>
        <end position="55"/>
    </location>
</feature>
<proteinExistence type="predicted"/>
<keyword evidence="1" id="KW-0472">Membrane</keyword>